<reference evidence="1" key="1">
    <citation type="submission" date="2021-06" db="EMBL/GenBank/DDBJ databases">
        <authorList>
            <person name="Kallberg Y."/>
            <person name="Tangrot J."/>
            <person name="Rosling A."/>
        </authorList>
    </citation>
    <scope>NUCLEOTIDE SEQUENCE</scope>
    <source>
        <strain evidence="1">IL203A</strain>
    </source>
</reference>
<name>A0ACA9LEP0_9GLOM</name>
<organism evidence="1 2">
    <name type="scientific">Dentiscutata heterogama</name>
    <dbReference type="NCBI Taxonomy" id="1316150"/>
    <lineage>
        <taxon>Eukaryota</taxon>
        <taxon>Fungi</taxon>
        <taxon>Fungi incertae sedis</taxon>
        <taxon>Mucoromycota</taxon>
        <taxon>Glomeromycotina</taxon>
        <taxon>Glomeromycetes</taxon>
        <taxon>Diversisporales</taxon>
        <taxon>Gigasporaceae</taxon>
        <taxon>Dentiscutata</taxon>
    </lineage>
</organism>
<accession>A0ACA9LEP0</accession>
<evidence type="ECO:0000313" key="1">
    <source>
        <dbReference type="EMBL" id="CAG8521861.1"/>
    </source>
</evidence>
<dbReference type="Proteomes" id="UP000789702">
    <property type="component" value="Unassembled WGS sequence"/>
</dbReference>
<sequence>MSDEQGENIEYFGGYGGEEFIVRKNNEEMTVLSMEKNLKKMKKMRLNLDQDASRDSMYQNSSSEPSPSHYKLPISHTEMQLRQADEHIPFTLPTAKYRFWPSISDTPIKNAPTLKYLLIDFYYLEWVLTFDDYEELDAPTTQMENIEHNENREIICNASD</sequence>
<protein>
    <submittedName>
        <fullName evidence="1">14960_t:CDS:1</fullName>
    </submittedName>
</protein>
<dbReference type="EMBL" id="CAJVPU010003711">
    <property type="protein sequence ID" value="CAG8521861.1"/>
    <property type="molecule type" value="Genomic_DNA"/>
</dbReference>
<gene>
    <name evidence="1" type="ORF">DHETER_LOCUS3955</name>
</gene>
<comment type="caution">
    <text evidence="1">The sequence shown here is derived from an EMBL/GenBank/DDBJ whole genome shotgun (WGS) entry which is preliminary data.</text>
</comment>
<proteinExistence type="predicted"/>
<evidence type="ECO:0000313" key="2">
    <source>
        <dbReference type="Proteomes" id="UP000789702"/>
    </source>
</evidence>
<keyword evidence="2" id="KW-1185">Reference proteome</keyword>